<dbReference type="PANTHER" id="PTHR18964">
    <property type="entry name" value="ROK (REPRESSOR, ORF, KINASE) FAMILY"/>
    <property type="match status" value="1"/>
</dbReference>
<keyword evidence="3" id="KW-1185">Reference proteome</keyword>
<proteinExistence type="inferred from homology"/>
<dbReference type="Pfam" id="PF00480">
    <property type="entry name" value="ROK"/>
    <property type="match status" value="1"/>
</dbReference>
<dbReference type="InterPro" id="IPR000600">
    <property type="entry name" value="ROK"/>
</dbReference>
<dbReference type="EMBL" id="JXMU01000002">
    <property type="protein sequence ID" value="KPB02660.1"/>
    <property type="molecule type" value="Genomic_DNA"/>
</dbReference>
<reference evidence="2 3" key="1">
    <citation type="submission" date="2015-01" db="EMBL/GenBank/DDBJ databases">
        <title>Ahrensia donghaiensis sp. nov., a novel dimethylsulphoniopropionate-cleavage bacterium isolated from seawater and emended descriptions of the genus Ahrensia and Ahrensia kielensis.</title>
        <authorList>
            <person name="Liu J."/>
        </authorList>
    </citation>
    <scope>NUCLEOTIDE SEQUENCE [LARGE SCALE GENOMIC DNA]</scope>
    <source>
        <strain evidence="2 3">LZD062</strain>
    </source>
</reference>
<dbReference type="InterPro" id="IPR036390">
    <property type="entry name" value="WH_DNA-bd_sf"/>
</dbReference>
<dbReference type="Proteomes" id="UP000038011">
    <property type="component" value="Unassembled WGS sequence"/>
</dbReference>
<gene>
    <name evidence="2" type="ORF">SU32_02695</name>
</gene>
<dbReference type="SUPFAM" id="SSF53067">
    <property type="entry name" value="Actin-like ATPase domain"/>
    <property type="match status" value="1"/>
</dbReference>
<dbReference type="SUPFAM" id="SSF46785">
    <property type="entry name" value="Winged helix' DNA-binding domain"/>
    <property type="match status" value="1"/>
</dbReference>
<comment type="similarity">
    <text evidence="1">Belongs to the ROK (NagC/XylR) family.</text>
</comment>
<sequence length="404" mass="42015">MSDSTNLSRRLTMSSIVQAITTYGPISRASVAKMTGYSKQTVSEIVGSLEQDGWVQTVGRTEGSVGRRAVVYEIVPDAALVASIDLGGTKVRVALCNLAGAVVVESTEPTTQEGGQAVVDQIATIIVNTARMNNIASEKVRVAVVGVPGVLDAKTGNIKFAPNIQGIDKIDFIGSLQERLGIEVLVENDVNLAALGEHWMTRQGERDDLVFLSIGTGIGAGLVIGGQLVRGATGAAGEIGYIPFGADPYEAESKQVGALERVTATRAILDEYAKLSGSTKTVPEIFEASLKGDTVATDVLRSAASYIARAVASIAAVVDPACVIIGGSIGSRSELIEMIEAEINRCFPRLIPVEASVLGNHAALAGGASIALSRLHISLFSGGLAGAEIIIPPPALKTYQEYAV</sequence>
<dbReference type="PANTHER" id="PTHR18964:SF149">
    <property type="entry name" value="BIFUNCTIONAL UDP-N-ACETYLGLUCOSAMINE 2-EPIMERASE_N-ACETYLMANNOSAMINE KINASE"/>
    <property type="match status" value="1"/>
</dbReference>
<protein>
    <submittedName>
        <fullName evidence="2">ROK family transcriptional regulator</fullName>
    </submittedName>
</protein>
<evidence type="ECO:0000256" key="1">
    <source>
        <dbReference type="ARBA" id="ARBA00006479"/>
    </source>
</evidence>
<dbReference type="OrthoDB" id="37575at2"/>
<dbReference type="Gene3D" id="1.10.10.10">
    <property type="entry name" value="Winged helix-like DNA-binding domain superfamily/Winged helix DNA-binding domain"/>
    <property type="match status" value="1"/>
</dbReference>
<accession>A0A0M9GPI7</accession>
<dbReference type="AlphaFoldDB" id="A0A0M9GPI7"/>
<evidence type="ECO:0000313" key="3">
    <source>
        <dbReference type="Proteomes" id="UP000038011"/>
    </source>
</evidence>
<comment type="caution">
    <text evidence="2">The sequence shown here is derived from an EMBL/GenBank/DDBJ whole genome shotgun (WGS) entry which is preliminary data.</text>
</comment>
<name>A0A0M9GPI7_9HYPH</name>
<evidence type="ECO:0000313" key="2">
    <source>
        <dbReference type="EMBL" id="KPB02660.1"/>
    </source>
</evidence>
<dbReference type="InterPro" id="IPR036388">
    <property type="entry name" value="WH-like_DNA-bd_sf"/>
</dbReference>
<dbReference type="PATRIC" id="fig|1514904.3.peg.1743"/>
<dbReference type="Gene3D" id="3.30.420.40">
    <property type="match status" value="2"/>
</dbReference>
<dbReference type="InterPro" id="IPR043129">
    <property type="entry name" value="ATPase_NBD"/>
</dbReference>
<dbReference type="STRING" id="1514904.SU32_02695"/>
<organism evidence="2 3">
    <name type="scientific">Ahrensia marina</name>
    <dbReference type="NCBI Taxonomy" id="1514904"/>
    <lineage>
        <taxon>Bacteria</taxon>
        <taxon>Pseudomonadati</taxon>
        <taxon>Pseudomonadota</taxon>
        <taxon>Alphaproteobacteria</taxon>
        <taxon>Hyphomicrobiales</taxon>
        <taxon>Ahrensiaceae</taxon>
        <taxon>Ahrensia</taxon>
    </lineage>
</organism>